<organism evidence="4 5">
    <name type="scientific">Acorus gramineus</name>
    <name type="common">Dwarf sweet flag</name>
    <dbReference type="NCBI Taxonomy" id="55184"/>
    <lineage>
        <taxon>Eukaryota</taxon>
        <taxon>Viridiplantae</taxon>
        <taxon>Streptophyta</taxon>
        <taxon>Embryophyta</taxon>
        <taxon>Tracheophyta</taxon>
        <taxon>Spermatophyta</taxon>
        <taxon>Magnoliopsida</taxon>
        <taxon>Liliopsida</taxon>
        <taxon>Acoraceae</taxon>
        <taxon>Acorus</taxon>
    </lineage>
</organism>
<feature type="domain" description="LysM" evidence="3">
    <location>
        <begin position="96"/>
        <end position="137"/>
    </location>
</feature>
<dbReference type="CDD" id="cd00118">
    <property type="entry name" value="LysM"/>
    <property type="match status" value="1"/>
</dbReference>
<dbReference type="AlphaFoldDB" id="A0AAV9AQQ1"/>
<feature type="region of interest" description="Disordered" evidence="2">
    <location>
        <begin position="33"/>
        <end position="56"/>
    </location>
</feature>
<feature type="coiled-coil region" evidence="1">
    <location>
        <begin position="1"/>
        <end position="28"/>
    </location>
</feature>
<name>A0AAV9AQQ1_ACOGR</name>
<dbReference type="Proteomes" id="UP001179952">
    <property type="component" value="Unassembled WGS sequence"/>
</dbReference>
<protein>
    <recommendedName>
        <fullName evidence="3">LysM domain-containing protein</fullName>
    </recommendedName>
</protein>
<evidence type="ECO:0000256" key="1">
    <source>
        <dbReference type="SAM" id="Coils"/>
    </source>
</evidence>
<dbReference type="PANTHER" id="PTHR33648">
    <property type="entry name" value="EMBRYO SAC 1"/>
    <property type="match status" value="1"/>
</dbReference>
<evidence type="ECO:0000313" key="4">
    <source>
        <dbReference type="EMBL" id="KAK1266260.1"/>
    </source>
</evidence>
<evidence type="ECO:0000313" key="5">
    <source>
        <dbReference type="Proteomes" id="UP001179952"/>
    </source>
</evidence>
<feature type="compositionally biased region" description="Acidic residues" evidence="2">
    <location>
        <begin position="37"/>
        <end position="56"/>
    </location>
</feature>
<evidence type="ECO:0000259" key="3">
    <source>
        <dbReference type="Pfam" id="PF01476"/>
    </source>
</evidence>
<evidence type="ECO:0000256" key="2">
    <source>
        <dbReference type="SAM" id="MobiDB-lite"/>
    </source>
</evidence>
<dbReference type="InterPro" id="IPR018392">
    <property type="entry name" value="LysM"/>
</dbReference>
<dbReference type="InterPro" id="IPR036779">
    <property type="entry name" value="LysM_dom_sf"/>
</dbReference>
<gene>
    <name evidence="4" type="ORF">QJS04_geneDACA015504</name>
</gene>
<sequence length="139" mass="15330">MEVLKSKVELLTAQNAQLSKELQKKGDEELLKKLGEGEEGGEEEQNLKEGEEEASENDEYYIIKRCEFDGVDESVSAEGARRLRDGGGGGPCEEIYVVKKGETLQTISVKCETIMILDDNPQIQDTDDIGPGTVLLIRP</sequence>
<reference evidence="4" key="1">
    <citation type="journal article" date="2023" name="Nat. Commun.">
        <title>Diploid and tetraploid genomes of Acorus and the evolution of monocots.</title>
        <authorList>
            <person name="Ma L."/>
            <person name="Liu K.W."/>
            <person name="Li Z."/>
            <person name="Hsiao Y.Y."/>
            <person name="Qi Y."/>
            <person name="Fu T."/>
            <person name="Tang G.D."/>
            <person name="Zhang D."/>
            <person name="Sun W.H."/>
            <person name="Liu D.K."/>
            <person name="Li Y."/>
            <person name="Chen G.Z."/>
            <person name="Liu X.D."/>
            <person name="Liao X.Y."/>
            <person name="Jiang Y.T."/>
            <person name="Yu X."/>
            <person name="Hao Y."/>
            <person name="Huang J."/>
            <person name="Zhao X.W."/>
            <person name="Ke S."/>
            <person name="Chen Y.Y."/>
            <person name="Wu W.L."/>
            <person name="Hsu J.L."/>
            <person name="Lin Y.F."/>
            <person name="Huang M.D."/>
            <person name="Li C.Y."/>
            <person name="Huang L."/>
            <person name="Wang Z.W."/>
            <person name="Zhao X."/>
            <person name="Zhong W.Y."/>
            <person name="Peng D.H."/>
            <person name="Ahmad S."/>
            <person name="Lan S."/>
            <person name="Zhang J.S."/>
            <person name="Tsai W.C."/>
            <person name="Van de Peer Y."/>
            <person name="Liu Z.J."/>
        </authorList>
    </citation>
    <scope>NUCLEOTIDE SEQUENCE</scope>
    <source>
        <strain evidence="4">SCP</strain>
    </source>
</reference>
<dbReference type="EMBL" id="JAUJYN010000007">
    <property type="protein sequence ID" value="KAK1266260.1"/>
    <property type="molecule type" value="Genomic_DNA"/>
</dbReference>
<dbReference type="Gene3D" id="3.10.350.10">
    <property type="entry name" value="LysM domain"/>
    <property type="match status" value="1"/>
</dbReference>
<accession>A0AAV9AQQ1</accession>
<keyword evidence="5" id="KW-1185">Reference proteome</keyword>
<reference evidence="4" key="2">
    <citation type="submission" date="2023-06" db="EMBL/GenBank/DDBJ databases">
        <authorList>
            <person name="Ma L."/>
            <person name="Liu K.-W."/>
            <person name="Li Z."/>
            <person name="Hsiao Y.-Y."/>
            <person name="Qi Y."/>
            <person name="Fu T."/>
            <person name="Tang G."/>
            <person name="Zhang D."/>
            <person name="Sun W.-H."/>
            <person name="Liu D.-K."/>
            <person name="Li Y."/>
            <person name="Chen G.-Z."/>
            <person name="Liu X.-D."/>
            <person name="Liao X.-Y."/>
            <person name="Jiang Y.-T."/>
            <person name="Yu X."/>
            <person name="Hao Y."/>
            <person name="Huang J."/>
            <person name="Zhao X.-W."/>
            <person name="Ke S."/>
            <person name="Chen Y.-Y."/>
            <person name="Wu W.-L."/>
            <person name="Hsu J.-L."/>
            <person name="Lin Y.-F."/>
            <person name="Huang M.-D."/>
            <person name="Li C.-Y."/>
            <person name="Huang L."/>
            <person name="Wang Z.-W."/>
            <person name="Zhao X."/>
            <person name="Zhong W.-Y."/>
            <person name="Peng D.-H."/>
            <person name="Ahmad S."/>
            <person name="Lan S."/>
            <person name="Zhang J.-S."/>
            <person name="Tsai W.-C."/>
            <person name="Van De Peer Y."/>
            <person name="Liu Z.-J."/>
        </authorList>
    </citation>
    <scope>NUCLEOTIDE SEQUENCE</scope>
    <source>
        <strain evidence="4">SCP</strain>
        <tissue evidence="4">Leaves</tissue>
    </source>
</reference>
<comment type="caution">
    <text evidence="4">The sequence shown here is derived from an EMBL/GenBank/DDBJ whole genome shotgun (WGS) entry which is preliminary data.</text>
</comment>
<keyword evidence="1" id="KW-0175">Coiled coil</keyword>
<proteinExistence type="predicted"/>
<dbReference type="PANTHER" id="PTHR33648:SF15">
    <property type="entry name" value="OS04G0572800 PROTEIN"/>
    <property type="match status" value="1"/>
</dbReference>
<dbReference type="Pfam" id="PF01476">
    <property type="entry name" value="LysM"/>
    <property type="match status" value="1"/>
</dbReference>